<sequence>MADAINGIRKLVASTTLHEPGWNNTTVIDGDVIAAIKDLKRRPGKNVTVSGSISLTRALLEAGLLDELRLLVHPIVLGTGQRLFPDGMTQVPLALTRSATFSTGVLDLTYQPA</sequence>
<evidence type="ECO:0000259" key="1">
    <source>
        <dbReference type="Pfam" id="PF01872"/>
    </source>
</evidence>
<dbReference type="GO" id="GO:0008703">
    <property type="term" value="F:5-amino-6-(5-phosphoribosylamino)uracil reductase activity"/>
    <property type="evidence" value="ECO:0007669"/>
    <property type="project" value="InterPro"/>
</dbReference>
<dbReference type="AlphaFoldDB" id="A0A927MPE7"/>
<dbReference type="Proteomes" id="UP000638648">
    <property type="component" value="Unassembled WGS sequence"/>
</dbReference>
<feature type="domain" description="Bacterial bifunctional deaminase-reductase C-terminal" evidence="1">
    <location>
        <begin position="31"/>
        <end position="105"/>
    </location>
</feature>
<proteinExistence type="predicted"/>
<dbReference type="PANTHER" id="PTHR38011">
    <property type="entry name" value="DIHYDROFOLATE REDUCTASE FAMILY PROTEIN (AFU_ORTHOLOGUE AFUA_8G06820)"/>
    <property type="match status" value="1"/>
</dbReference>
<gene>
    <name evidence="2" type="ORF">HEB94_001278</name>
</gene>
<accession>A0A927MPE7</accession>
<dbReference type="PANTHER" id="PTHR38011:SF11">
    <property type="entry name" value="2,5-DIAMINO-6-RIBOSYLAMINO-4(3H)-PYRIMIDINONE 5'-PHOSPHATE REDUCTASE"/>
    <property type="match status" value="1"/>
</dbReference>
<dbReference type="Gene3D" id="3.40.430.10">
    <property type="entry name" value="Dihydrofolate Reductase, subunit A"/>
    <property type="match status" value="1"/>
</dbReference>
<evidence type="ECO:0000313" key="3">
    <source>
        <dbReference type="Proteomes" id="UP000638648"/>
    </source>
</evidence>
<dbReference type="InterPro" id="IPR002734">
    <property type="entry name" value="RibDG_C"/>
</dbReference>
<keyword evidence="3" id="KW-1185">Reference proteome</keyword>
<dbReference type="RefSeq" id="WP_202896165.1">
    <property type="nucleotide sequence ID" value="NZ_BAABJL010000169.1"/>
</dbReference>
<protein>
    <submittedName>
        <fullName evidence="2">Dihydrofolate reductase</fullName>
    </submittedName>
</protein>
<dbReference type="EMBL" id="JADBEM010000001">
    <property type="protein sequence ID" value="MBE1604430.1"/>
    <property type="molecule type" value="Genomic_DNA"/>
</dbReference>
<organism evidence="2 3">
    <name type="scientific">Actinopolymorpha pittospori</name>
    <dbReference type="NCBI Taxonomy" id="648752"/>
    <lineage>
        <taxon>Bacteria</taxon>
        <taxon>Bacillati</taxon>
        <taxon>Actinomycetota</taxon>
        <taxon>Actinomycetes</taxon>
        <taxon>Propionibacteriales</taxon>
        <taxon>Actinopolymorphaceae</taxon>
        <taxon>Actinopolymorpha</taxon>
    </lineage>
</organism>
<dbReference type="SUPFAM" id="SSF53597">
    <property type="entry name" value="Dihydrofolate reductase-like"/>
    <property type="match status" value="1"/>
</dbReference>
<dbReference type="GO" id="GO:0009231">
    <property type="term" value="P:riboflavin biosynthetic process"/>
    <property type="evidence" value="ECO:0007669"/>
    <property type="project" value="InterPro"/>
</dbReference>
<dbReference type="InterPro" id="IPR050765">
    <property type="entry name" value="Riboflavin_Biosynth_HTPR"/>
</dbReference>
<comment type="caution">
    <text evidence="2">The sequence shown here is derived from an EMBL/GenBank/DDBJ whole genome shotgun (WGS) entry which is preliminary data.</text>
</comment>
<dbReference type="InterPro" id="IPR024072">
    <property type="entry name" value="DHFR-like_dom_sf"/>
</dbReference>
<reference evidence="2" key="1">
    <citation type="submission" date="2020-10" db="EMBL/GenBank/DDBJ databases">
        <title>Sequencing the genomes of 1000 actinobacteria strains.</title>
        <authorList>
            <person name="Klenk H.-P."/>
        </authorList>
    </citation>
    <scope>NUCLEOTIDE SEQUENCE</scope>
    <source>
        <strain evidence="2">DSM 45354</strain>
    </source>
</reference>
<name>A0A927MPE7_9ACTN</name>
<evidence type="ECO:0000313" key="2">
    <source>
        <dbReference type="EMBL" id="MBE1604430.1"/>
    </source>
</evidence>
<dbReference type="Pfam" id="PF01872">
    <property type="entry name" value="RibD_C"/>
    <property type="match status" value="1"/>
</dbReference>